<evidence type="ECO:0000313" key="5">
    <source>
        <dbReference type="Proteomes" id="UP000352246"/>
    </source>
</evidence>
<dbReference type="EMBL" id="DAAHUJ010000001">
    <property type="protein sequence ID" value="HAB7362897.1"/>
    <property type="molecule type" value="Genomic_DNA"/>
</dbReference>
<dbReference type="RefSeq" id="WP_045131479.1">
    <property type="nucleotide sequence ID" value="NZ_BAAFVE010000020.1"/>
</dbReference>
<dbReference type="AlphaFoldDB" id="A0A3T2KFY1"/>
<evidence type="ECO:0000313" key="4">
    <source>
        <dbReference type="Proteomes" id="UP000269407"/>
    </source>
</evidence>
<organism evidence="2 6">
    <name type="scientific">Listeria monocytogenes</name>
    <dbReference type="NCBI Taxonomy" id="1639"/>
    <lineage>
        <taxon>Bacteria</taxon>
        <taxon>Bacillati</taxon>
        <taxon>Bacillota</taxon>
        <taxon>Bacilli</taxon>
        <taxon>Bacillales</taxon>
        <taxon>Listeriaceae</taxon>
        <taxon>Listeria</taxon>
    </lineage>
</organism>
<proteinExistence type="predicted"/>
<dbReference type="EMBL" id="RCRQ01000004">
    <property type="protein sequence ID" value="MCO38778.1"/>
    <property type="molecule type" value="Genomic_DNA"/>
</dbReference>
<evidence type="ECO:0000313" key="6">
    <source>
        <dbReference type="Proteomes" id="UP000845014"/>
    </source>
</evidence>
<name>A0A3T2KFY1_LISMN</name>
<evidence type="ECO:0000313" key="1">
    <source>
        <dbReference type="EMBL" id="ECH7212277.1"/>
    </source>
</evidence>
<reference evidence="2 6" key="1">
    <citation type="journal article" date="2018" name="Genome Biol.">
        <title>SKESA: strategic k-mer extension for scrupulous assemblies.</title>
        <authorList>
            <person name="Souvorov A."/>
            <person name="Agarwala R."/>
            <person name="Lipman D.J."/>
        </authorList>
    </citation>
    <scope>NUCLEOTIDE SEQUENCE [LARGE SCALE GENOMIC DNA]</scope>
    <source>
        <strain evidence="2 6">CFIAFB20160079</strain>
    </source>
</reference>
<dbReference type="EMBL" id="AAISWI010000013">
    <property type="protein sequence ID" value="ECH7212277.1"/>
    <property type="molecule type" value="Genomic_DNA"/>
</dbReference>
<accession>A0A3T2KFY1</accession>
<comment type="caution">
    <text evidence="2">The sequence shown here is derived from an EMBL/GenBank/DDBJ whole genome shotgun (WGS) entry which is preliminary data.</text>
</comment>
<dbReference type="Proteomes" id="UP000845014">
    <property type="component" value="Unassembled WGS sequence"/>
</dbReference>
<reference evidence="2" key="3">
    <citation type="submission" date="2020-01" db="EMBL/GenBank/DDBJ databases">
        <authorList>
            <consortium name="NCBI Pathogen Detection Project"/>
        </authorList>
    </citation>
    <scope>NUCLEOTIDE SEQUENCE</scope>
    <source>
        <strain evidence="2">CFIAFB20160079</strain>
    </source>
</reference>
<evidence type="ECO:0000313" key="3">
    <source>
        <dbReference type="EMBL" id="MCO38778.1"/>
    </source>
</evidence>
<dbReference type="Proteomes" id="UP000269407">
    <property type="component" value="Unassembled WGS sequence"/>
</dbReference>
<reference evidence="1 5" key="2">
    <citation type="submission" date="2019-07" db="EMBL/GenBank/DDBJ databases">
        <authorList>
            <consortium name="GenomeTrakr: Next Generation Sequencing Network for Food Pathogen Tracability"/>
        </authorList>
    </citation>
    <scope>NUCLEOTIDE SEQUENCE [LARGE SCALE GENOMIC DNA]</scope>
    <source>
        <strain evidence="3 4">FDA00013213</strain>
        <strain evidence="1 5">FDA00014472</strain>
    </source>
</reference>
<evidence type="ECO:0000313" key="2">
    <source>
        <dbReference type="EMBL" id="HAB7362897.1"/>
    </source>
</evidence>
<gene>
    <name evidence="3" type="ORF">DOV25_09940</name>
    <name evidence="1" type="ORF">FPL45_13140</name>
    <name evidence="2" type="ORF">GYO01_02145</name>
</gene>
<sequence length="157" mass="18655">MEFKHEVENNFADIIQEYQFNLTKVNEDEIMLLHPNYALTIWKSREGIDIYYFFLHNLEKMKITNFLFSNYEKDLLANVTPANNLTDQISNSLLIHARGLSKYFPEVLSGQNDWVNKFKENKFYNEPRAINKDEYSAYQTIIKKINGKKIEGFQNEI</sequence>
<dbReference type="Proteomes" id="UP000352246">
    <property type="component" value="Unassembled WGS sequence"/>
</dbReference>
<protein>
    <submittedName>
        <fullName evidence="2">Uncharacterized protein</fullName>
    </submittedName>
</protein>